<protein>
    <recommendedName>
        <fullName evidence="2">Extradiol ring-cleavage dioxygenase class III enzyme subunit B domain-containing protein</fullName>
    </recommendedName>
</protein>
<keyword evidence="4" id="KW-1185">Reference proteome</keyword>
<dbReference type="EMBL" id="WBMR01000001">
    <property type="protein sequence ID" value="KAB2390382.1"/>
    <property type="molecule type" value="Genomic_DNA"/>
</dbReference>
<feature type="compositionally biased region" description="Polar residues" evidence="1">
    <location>
        <begin position="98"/>
        <end position="115"/>
    </location>
</feature>
<dbReference type="Proteomes" id="UP000483004">
    <property type="component" value="Unassembled WGS sequence"/>
</dbReference>
<dbReference type="GO" id="GO:0008198">
    <property type="term" value="F:ferrous iron binding"/>
    <property type="evidence" value="ECO:0007669"/>
    <property type="project" value="InterPro"/>
</dbReference>
<reference evidence="3 4" key="1">
    <citation type="submission" date="2019-09" db="EMBL/GenBank/DDBJ databases">
        <title>Actinomadura physcomitrii sp. nov., a novel actinomycete isolated from moss [Physcomitrium sphaericum (Ludw) Fuernr].</title>
        <authorList>
            <person name="Liu C."/>
            <person name="Zhuang X."/>
        </authorList>
    </citation>
    <scope>NUCLEOTIDE SEQUENCE [LARGE SCALE GENOMIC DNA]</scope>
    <source>
        <strain evidence="3 4">CYP1-1B</strain>
    </source>
</reference>
<evidence type="ECO:0000313" key="3">
    <source>
        <dbReference type="EMBL" id="KAB2390382.1"/>
    </source>
</evidence>
<name>A0A6L3W7J8_9ACTN</name>
<evidence type="ECO:0000259" key="2">
    <source>
        <dbReference type="Pfam" id="PF02900"/>
    </source>
</evidence>
<feature type="region of interest" description="Disordered" evidence="1">
    <location>
        <begin position="85"/>
        <end position="115"/>
    </location>
</feature>
<feature type="domain" description="Extradiol ring-cleavage dioxygenase class III enzyme subunit B" evidence="2">
    <location>
        <begin position="54"/>
        <end position="95"/>
    </location>
</feature>
<organism evidence="3 4">
    <name type="scientific">Actinomadura montaniterrae</name>
    <dbReference type="NCBI Taxonomy" id="1803903"/>
    <lineage>
        <taxon>Bacteria</taxon>
        <taxon>Bacillati</taxon>
        <taxon>Actinomycetota</taxon>
        <taxon>Actinomycetes</taxon>
        <taxon>Streptosporangiales</taxon>
        <taxon>Thermomonosporaceae</taxon>
        <taxon>Actinomadura</taxon>
    </lineage>
</organism>
<evidence type="ECO:0000256" key="1">
    <source>
        <dbReference type="SAM" id="MobiDB-lite"/>
    </source>
</evidence>
<evidence type="ECO:0000313" key="4">
    <source>
        <dbReference type="Proteomes" id="UP000483004"/>
    </source>
</evidence>
<gene>
    <name evidence="3" type="ORF">F9B16_00680</name>
</gene>
<sequence>MDGRRDRRASRAAVPARRLADVLAGPGREGVQGEARRDPEGGRLRCDALWWWPPQPTTARCAALGEALRAAVQDFPDDRRVAVIGSGGPSHRLPSVVTGRSMSAPTCTTRSRWNS</sequence>
<proteinExistence type="predicted"/>
<dbReference type="SUPFAM" id="SSF53213">
    <property type="entry name" value="LigB-like"/>
    <property type="match status" value="1"/>
</dbReference>
<accession>A0A6L3W7J8</accession>
<comment type="caution">
    <text evidence="3">The sequence shown here is derived from an EMBL/GenBank/DDBJ whole genome shotgun (WGS) entry which is preliminary data.</text>
</comment>
<dbReference type="OrthoDB" id="8673673at2"/>
<dbReference type="Gene3D" id="3.40.830.10">
    <property type="entry name" value="LigB-like"/>
    <property type="match status" value="1"/>
</dbReference>
<dbReference type="GO" id="GO:0016702">
    <property type="term" value="F:oxidoreductase activity, acting on single donors with incorporation of molecular oxygen, incorporation of two atoms of oxygen"/>
    <property type="evidence" value="ECO:0007669"/>
    <property type="project" value="UniProtKB-ARBA"/>
</dbReference>
<dbReference type="AlphaFoldDB" id="A0A6L3W7J8"/>
<dbReference type="InterPro" id="IPR004183">
    <property type="entry name" value="Xdiol_dOase_suB"/>
</dbReference>
<dbReference type="Pfam" id="PF02900">
    <property type="entry name" value="LigB"/>
    <property type="match status" value="1"/>
</dbReference>